<organism evidence="2 3">
    <name type="scientific">Dysgonomonas macrotermitis</name>
    <dbReference type="NCBI Taxonomy" id="1346286"/>
    <lineage>
        <taxon>Bacteria</taxon>
        <taxon>Pseudomonadati</taxon>
        <taxon>Bacteroidota</taxon>
        <taxon>Bacteroidia</taxon>
        <taxon>Bacteroidales</taxon>
        <taxon>Dysgonomonadaceae</taxon>
        <taxon>Dysgonomonas</taxon>
    </lineage>
</organism>
<feature type="transmembrane region" description="Helical" evidence="1">
    <location>
        <begin position="255"/>
        <end position="272"/>
    </location>
</feature>
<feature type="transmembrane region" description="Helical" evidence="1">
    <location>
        <begin position="221"/>
        <end position="243"/>
    </location>
</feature>
<feature type="transmembrane region" description="Helical" evidence="1">
    <location>
        <begin position="86"/>
        <end position="103"/>
    </location>
</feature>
<dbReference type="RefSeq" id="WP_062179152.1">
    <property type="nucleotide sequence ID" value="NZ_BBXL01000006.1"/>
</dbReference>
<feature type="transmembrane region" description="Helical" evidence="1">
    <location>
        <begin position="292"/>
        <end position="314"/>
    </location>
</feature>
<keyword evidence="1" id="KW-1133">Transmembrane helix</keyword>
<proteinExistence type="predicted"/>
<keyword evidence="1" id="KW-0472">Membrane</keyword>
<gene>
    <name evidence="2" type="ORF">SAMN05444362_11118</name>
</gene>
<dbReference type="AlphaFoldDB" id="A0A1M5F1C8"/>
<evidence type="ECO:0000313" key="2">
    <source>
        <dbReference type="EMBL" id="SHF85188.1"/>
    </source>
</evidence>
<evidence type="ECO:0008006" key="4">
    <source>
        <dbReference type="Google" id="ProtNLM"/>
    </source>
</evidence>
<protein>
    <recommendedName>
        <fullName evidence="4">DUF3667 domain-containing protein</fullName>
    </recommendedName>
</protein>
<keyword evidence="3" id="KW-1185">Reference proteome</keyword>
<feature type="transmembrane region" description="Helical" evidence="1">
    <location>
        <begin position="192"/>
        <end position="209"/>
    </location>
</feature>
<evidence type="ECO:0000256" key="1">
    <source>
        <dbReference type="SAM" id="Phobius"/>
    </source>
</evidence>
<dbReference type="OrthoDB" id="1315649at2"/>
<reference evidence="3" key="1">
    <citation type="submission" date="2016-11" db="EMBL/GenBank/DDBJ databases">
        <authorList>
            <person name="Varghese N."/>
            <person name="Submissions S."/>
        </authorList>
    </citation>
    <scope>NUCLEOTIDE SEQUENCE [LARGE SCALE GENOMIC DNA]</scope>
    <source>
        <strain evidence="3">DSM 27370</strain>
    </source>
</reference>
<dbReference type="Proteomes" id="UP000184480">
    <property type="component" value="Unassembled WGS sequence"/>
</dbReference>
<dbReference type="InterPro" id="IPR022134">
    <property type="entry name" value="DUF3667"/>
</dbReference>
<keyword evidence="1" id="KW-0812">Transmembrane</keyword>
<evidence type="ECO:0000313" key="3">
    <source>
        <dbReference type="Proteomes" id="UP000184480"/>
    </source>
</evidence>
<sequence length="316" mass="36963">MSHAKIRAEKTCQNCGKYVAERFCPHCGQENTDINYTFLQLIHHFAADLFHYDSTFWITIKHLILSPGKLPKEYISGKRKSYVDPIKLYIFVSFITFFLYGILGTNSIQVDINATSDHTTEFTVNGTNKDTGKAIEIEISTIAQLDSISEIYNIPTDQYYSTKYAIKALSNILNKNKSEKIWEFITHNLTKVLFIYMPIFAFWVWIFHFRQRKYYSDSGIFTLYYFSFILLIMTFLNLLSFIMNKIGLIPFWDKIDSFLTLLYLAYIIWYFFKAHLYFFEEKKSISFLKSSIISAIAIILISVIMALFAMYALVAI</sequence>
<dbReference type="EMBL" id="FQUC01000011">
    <property type="protein sequence ID" value="SHF85188.1"/>
    <property type="molecule type" value="Genomic_DNA"/>
</dbReference>
<dbReference type="STRING" id="1346286.SAMN05444362_11118"/>
<dbReference type="Pfam" id="PF12412">
    <property type="entry name" value="DUF3667"/>
    <property type="match status" value="1"/>
</dbReference>
<accession>A0A1M5F1C8</accession>
<name>A0A1M5F1C8_9BACT</name>